<organism evidence="1 2">
    <name type="scientific">Phytophthora sojae (strain P6497)</name>
    <name type="common">Soybean stem and root rot agent</name>
    <name type="synonym">Phytophthora megasperma f. sp. glycines</name>
    <dbReference type="NCBI Taxonomy" id="1094619"/>
    <lineage>
        <taxon>Eukaryota</taxon>
        <taxon>Sar</taxon>
        <taxon>Stramenopiles</taxon>
        <taxon>Oomycota</taxon>
        <taxon>Peronosporomycetes</taxon>
        <taxon>Peronosporales</taxon>
        <taxon>Peronosporaceae</taxon>
        <taxon>Phytophthora</taxon>
    </lineage>
</organism>
<dbReference type="GeneID" id="20654416"/>
<evidence type="ECO:0008006" key="3">
    <source>
        <dbReference type="Google" id="ProtNLM"/>
    </source>
</evidence>
<gene>
    <name evidence="1" type="ORF">PHYSODRAFT_473934</name>
</gene>
<accession>G4YJ10</accession>
<dbReference type="AlphaFoldDB" id="G4YJ10"/>
<dbReference type="RefSeq" id="XP_009516425.1">
    <property type="nucleotide sequence ID" value="XM_009518130.1"/>
</dbReference>
<name>G4YJ10_PHYSP</name>
<proteinExistence type="predicted"/>
<sequence>MRDACISKETRKKYTSNINGIKKRIREVYALTLEDRNTAKFFDADDDLNLTEFTPACFEQILVYKRSTAKSATLSGYRSAIKDLYRLKRVALPVEYGDDMKQFFSRCKRLEAEQNQSSSPKRSGKQPLTFSLYKELCWSTLERNDGGFSHLFLTTQWNLMCRSVSVQTLQTHHFWPKMTLVGRYFLRPRPIRKVLAHVTPVIFTQTRFRHLRVG</sequence>
<dbReference type="KEGG" id="psoj:PHYSODRAFT_473934"/>
<keyword evidence="2" id="KW-1185">Reference proteome</keyword>
<dbReference type="InParanoid" id="G4YJ10"/>
<dbReference type="EMBL" id="JH159151">
    <property type="protein sequence ID" value="EGZ29150.1"/>
    <property type="molecule type" value="Genomic_DNA"/>
</dbReference>
<evidence type="ECO:0000313" key="2">
    <source>
        <dbReference type="Proteomes" id="UP000002640"/>
    </source>
</evidence>
<reference evidence="1 2" key="1">
    <citation type="journal article" date="2006" name="Science">
        <title>Phytophthora genome sequences uncover evolutionary origins and mechanisms of pathogenesis.</title>
        <authorList>
            <person name="Tyler B.M."/>
            <person name="Tripathy S."/>
            <person name="Zhang X."/>
            <person name="Dehal P."/>
            <person name="Jiang R.H."/>
            <person name="Aerts A."/>
            <person name="Arredondo F.D."/>
            <person name="Baxter L."/>
            <person name="Bensasson D."/>
            <person name="Beynon J.L."/>
            <person name="Chapman J."/>
            <person name="Damasceno C.M."/>
            <person name="Dorrance A.E."/>
            <person name="Dou D."/>
            <person name="Dickerman A.W."/>
            <person name="Dubchak I.L."/>
            <person name="Garbelotto M."/>
            <person name="Gijzen M."/>
            <person name="Gordon S.G."/>
            <person name="Govers F."/>
            <person name="Grunwald N.J."/>
            <person name="Huang W."/>
            <person name="Ivors K.L."/>
            <person name="Jones R.W."/>
            <person name="Kamoun S."/>
            <person name="Krampis K."/>
            <person name="Lamour K.H."/>
            <person name="Lee M.K."/>
            <person name="McDonald W.H."/>
            <person name="Medina M."/>
            <person name="Meijer H.J."/>
            <person name="Nordberg E.K."/>
            <person name="Maclean D.J."/>
            <person name="Ospina-Giraldo M.D."/>
            <person name="Morris P.F."/>
            <person name="Phuntumart V."/>
            <person name="Putnam N.H."/>
            <person name="Rash S."/>
            <person name="Rose J.K."/>
            <person name="Sakihama Y."/>
            <person name="Salamov A.A."/>
            <person name="Savidor A."/>
            <person name="Scheuring C.F."/>
            <person name="Smith B.M."/>
            <person name="Sobral B.W."/>
            <person name="Terry A."/>
            <person name="Torto-Alalibo T.A."/>
            <person name="Win J."/>
            <person name="Xu Z."/>
            <person name="Zhang H."/>
            <person name="Grigoriev I.V."/>
            <person name="Rokhsar D.S."/>
            <person name="Boore J.L."/>
        </authorList>
    </citation>
    <scope>NUCLEOTIDE SEQUENCE [LARGE SCALE GENOMIC DNA]</scope>
    <source>
        <strain evidence="1 2">P6497</strain>
    </source>
</reference>
<evidence type="ECO:0000313" key="1">
    <source>
        <dbReference type="EMBL" id="EGZ29150.1"/>
    </source>
</evidence>
<dbReference type="Proteomes" id="UP000002640">
    <property type="component" value="Unassembled WGS sequence"/>
</dbReference>
<protein>
    <recommendedName>
        <fullName evidence="3">Core-binding (CB) domain-containing protein</fullName>
    </recommendedName>
</protein>